<evidence type="ECO:0000313" key="3">
    <source>
        <dbReference type="Proteomes" id="UP001162131"/>
    </source>
</evidence>
<evidence type="ECO:0000256" key="1">
    <source>
        <dbReference type="SAM" id="Phobius"/>
    </source>
</evidence>
<evidence type="ECO:0000313" key="2">
    <source>
        <dbReference type="EMBL" id="CAG9310425.1"/>
    </source>
</evidence>
<feature type="transmembrane region" description="Helical" evidence="1">
    <location>
        <begin position="36"/>
        <end position="54"/>
    </location>
</feature>
<feature type="transmembrane region" description="Helical" evidence="1">
    <location>
        <begin position="6"/>
        <end position="24"/>
    </location>
</feature>
<dbReference type="AlphaFoldDB" id="A0AAU9I8Z5"/>
<comment type="caution">
    <text evidence="2">The sequence shown here is derived from an EMBL/GenBank/DDBJ whole genome shotgun (WGS) entry which is preliminary data.</text>
</comment>
<dbReference type="InterPro" id="IPR011989">
    <property type="entry name" value="ARM-like"/>
</dbReference>
<dbReference type="Proteomes" id="UP001162131">
    <property type="component" value="Unassembled WGS sequence"/>
</dbReference>
<dbReference type="Gene3D" id="1.25.10.10">
    <property type="entry name" value="Leucine-rich Repeat Variant"/>
    <property type="match status" value="1"/>
</dbReference>
<dbReference type="EMBL" id="CAJZBQ010000002">
    <property type="protein sequence ID" value="CAG9310425.1"/>
    <property type="molecule type" value="Genomic_DNA"/>
</dbReference>
<evidence type="ECO:0008006" key="4">
    <source>
        <dbReference type="Google" id="ProtNLM"/>
    </source>
</evidence>
<keyword evidence="1" id="KW-0812">Transmembrane</keyword>
<keyword evidence="3" id="KW-1185">Reference proteome</keyword>
<sequence>MEEVFLILFIISGLIIVWVRPIRNTMIAWKEYKRKWLIYWMSLGILTFLERNLYPNLARSFGYYFIRTIGLFYISEPVLLNDIKKGFEKIKSGGRDNKGLSTSIDKISEAKSIKELEILLETNIPISLGEAGIHPWATNPTTMSSLTAMRIGMIASENKFTEEDYKEIIKSKILDILLDGVKTIDPAQIDNCLLALSFLSEKNKKIRKHLLRKYAFDDLRKCIYDAKTIRASTAARICRNIYFKNFAAQREFIAKGYIEALMRLIKKCESDPTGTLEILQGMMDLILLNEDKMNTQSIHLLRNMGLINILQEIDAKHGSRNEVKIALSMLRTILTSV</sequence>
<keyword evidence="1" id="KW-1133">Transmembrane helix</keyword>
<proteinExistence type="predicted"/>
<protein>
    <recommendedName>
        <fullName evidence="4">HEAT repeat domain-containing protein</fullName>
    </recommendedName>
</protein>
<name>A0AAU9I8Z5_9CILI</name>
<reference evidence="2" key="1">
    <citation type="submission" date="2021-09" db="EMBL/GenBank/DDBJ databases">
        <authorList>
            <consortium name="AG Swart"/>
            <person name="Singh M."/>
            <person name="Singh A."/>
            <person name="Seah K."/>
            <person name="Emmerich C."/>
        </authorList>
    </citation>
    <scope>NUCLEOTIDE SEQUENCE</scope>
    <source>
        <strain evidence="2">ATCC30299</strain>
    </source>
</reference>
<organism evidence="2 3">
    <name type="scientific">Blepharisma stoltei</name>
    <dbReference type="NCBI Taxonomy" id="1481888"/>
    <lineage>
        <taxon>Eukaryota</taxon>
        <taxon>Sar</taxon>
        <taxon>Alveolata</taxon>
        <taxon>Ciliophora</taxon>
        <taxon>Postciliodesmatophora</taxon>
        <taxon>Heterotrichea</taxon>
        <taxon>Heterotrichida</taxon>
        <taxon>Blepharismidae</taxon>
        <taxon>Blepharisma</taxon>
    </lineage>
</organism>
<dbReference type="SUPFAM" id="SSF48371">
    <property type="entry name" value="ARM repeat"/>
    <property type="match status" value="1"/>
</dbReference>
<gene>
    <name evidence="2" type="ORF">BSTOLATCC_MIC1275</name>
</gene>
<dbReference type="InterPro" id="IPR016024">
    <property type="entry name" value="ARM-type_fold"/>
</dbReference>
<accession>A0AAU9I8Z5</accession>
<keyword evidence="1" id="KW-0472">Membrane</keyword>